<dbReference type="OrthoDB" id="8086835at2"/>
<dbReference type="PROSITE" id="PS51257">
    <property type="entry name" value="PROKAR_LIPOPROTEIN"/>
    <property type="match status" value="1"/>
</dbReference>
<evidence type="ECO:0008006" key="4">
    <source>
        <dbReference type="Google" id="ProtNLM"/>
    </source>
</evidence>
<dbReference type="Proteomes" id="UP000191905">
    <property type="component" value="Unassembled WGS sequence"/>
</dbReference>
<keyword evidence="3" id="KW-1185">Reference proteome</keyword>
<reference evidence="2 3" key="1">
    <citation type="journal article" date="2016" name="Int. J. Syst. Evol. Microbiol.">
        <title>Pseudaminobacter manganicus sp. nov., isolated from sludge of a manganese mine.</title>
        <authorList>
            <person name="Li J."/>
            <person name="Huang J."/>
            <person name="Liao S."/>
            <person name="Wang G."/>
        </authorList>
    </citation>
    <scope>NUCLEOTIDE SEQUENCE [LARGE SCALE GENOMIC DNA]</scope>
    <source>
        <strain evidence="2 3">JH-7</strain>
    </source>
</reference>
<comment type="caution">
    <text evidence="2">The sequence shown here is derived from an EMBL/GenBank/DDBJ whole genome shotgun (WGS) entry which is preliminary data.</text>
</comment>
<protein>
    <recommendedName>
        <fullName evidence="4">Lipoprotein</fullName>
    </recommendedName>
</protein>
<keyword evidence="1" id="KW-0732">Signal</keyword>
<dbReference type="RefSeq" id="WP_080918865.1">
    <property type="nucleotide sequence ID" value="NZ_MDET01000008.1"/>
</dbReference>
<sequence>MMKSYVALVLAGLVLSGCGISASTYASSREALRGSSAMRSDFIRTCTRNISRKPLKTRQNIAKVMNTSVRNTPRLYCKRITHGITSGRLSHADISAASRGQVTPAIIRVLQGR</sequence>
<evidence type="ECO:0000256" key="1">
    <source>
        <dbReference type="SAM" id="SignalP"/>
    </source>
</evidence>
<gene>
    <name evidence="2" type="ORF">BFN67_14580</name>
</gene>
<dbReference type="STRING" id="1873176.BFN67_14580"/>
<feature type="signal peptide" evidence="1">
    <location>
        <begin position="1"/>
        <end position="22"/>
    </location>
</feature>
<accession>A0A1V8RT29</accession>
<name>A0A1V8RT29_9HYPH</name>
<evidence type="ECO:0000313" key="2">
    <source>
        <dbReference type="EMBL" id="OQM76356.1"/>
    </source>
</evidence>
<organism evidence="2 3">
    <name type="scientific">Manganibacter manganicus</name>
    <dbReference type="NCBI Taxonomy" id="1873176"/>
    <lineage>
        <taxon>Bacteria</taxon>
        <taxon>Pseudomonadati</taxon>
        <taxon>Pseudomonadota</taxon>
        <taxon>Alphaproteobacteria</taxon>
        <taxon>Hyphomicrobiales</taxon>
        <taxon>Phyllobacteriaceae</taxon>
        <taxon>Manganibacter</taxon>
    </lineage>
</organism>
<proteinExistence type="predicted"/>
<dbReference type="EMBL" id="MDET01000008">
    <property type="protein sequence ID" value="OQM76356.1"/>
    <property type="molecule type" value="Genomic_DNA"/>
</dbReference>
<evidence type="ECO:0000313" key="3">
    <source>
        <dbReference type="Proteomes" id="UP000191905"/>
    </source>
</evidence>
<feature type="chain" id="PRO_5012461166" description="Lipoprotein" evidence="1">
    <location>
        <begin position="23"/>
        <end position="113"/>
    </location>
</feature>
<dbReference type="AlphaFoldDB" id="A0A1V8RT29"/>